<protein>
    <submittedName>
        <fullName evidence="4">Transglycosylase SLT domain-containing protein</fullName>
    </submittedName>
</protein>
<dbReference type="PROSITE" id="PS00922">
    <property type="entry name" value="TRANSGLYCOSYLASE"/>
    <property type="match status" value="1"/>
</dbReference>
<dbReference type="GO" id="GO:0000270">
    <property type="term" value="P:peptidoglycan metabolic process"/>
    <property type="evidence" value="ECO:0007669"/>
    <property type="project" value="InterPro"/>
</dbReference>
<evidence type="ECO:0000259" key="3">
    <source>
        <dbReference type="PROSITE" id="PS51782"/>
    </source>
</evidence>
<dbReference type="Gene3D" id="3.10.350.10">
    <property type="entry name" value="LysM domain"/>
    <property type="match status" value="2"/>
</dbReference>
<name>A0AA49JJ28_9BACT</name>
<reference evidence="4" key="1">
    <citation type="journal article" date="2023" name="Comput. Struct. Biotechnol. J.">
        <title>Discovery of a novel marine Bacteroidetes with a rich repertoire of carbohydrate-active enzymes.</title>
        <authorList>
            <person name="Chen B."/>
            <person name="Liu G."/>
            <person name="Chen Q."/>
            <person name="Wang H."/>
            <person name="Liu L."/>
            <person name="Tang K."/>
        </authorList>
    </citation>
    <scope>NUCLEOTIDE SEQUENCE</scope>
    <source>
        <strain evidence="4">TK19036</strain>
    </source>
</reference>
<evidence type="ECO:0000256" key="2">
    <source>
        <dbReference type="SAM" id="SignalP"/>
    </source>
</evidence>
<dbReference type="InterPro" id="IPR008258">
    <property type="entry name" value="Transglycosylase_SLT_dom_1"/>
</dbReference>
<dbReference type="InterPro" id="IPR018392">
    <property type="entry name" value="LysM"/>
</dbReference>
<keyword evidence="2" id="KW-0732">Signal</keyword>
<dbReference type="Gene3D" id="1.10.530.10">
    <property type="match status" value="1"/>
</dbReference>
<dbReference type="CDD" id="cd00118">
    <property type="entry name" value="LysM"/>
    <property type="match status" value="2"/>
</dbReference>
<dbReference type="GO" id="GO:0008933">
    <property type="term" value="F:peptidoglycan lytic transglycosylase activity"/>
    <property type="evidence" value="ECO:0007669"/>
    <property type="project" value="InterPro"/>
</dbReference>
<proteinExistence type="inferred from homology"/>
<feature type="domain" description="LysM" evidence="3">
    <location>
        <begin position="348"/>
        <end position="391"/>
    </location>
</feature>
<feature type="chain" id="PRO_5041409448" evidence="2">
    <location>
        <begin position="25"/>
        <end position="459"/>
    </location>
</feature>
<reference evidence="4" key="2">
    <citation type="journal article" date="2024" name="Antonie Van Leeuwenhoek">
        <title>Roseihalotalea indica gen. nov., sp. nov., a halophilic Bacteroidetes from mesopelagic Southwest Indian Ocean with higher carbohydrate metabolic potential.</title>
        <authorList>
            <person name="Chen B."/>
            <person name="Zhang M."/>
            <person name="Lin D."/>
            <person name="Ye J."/>
            <person name="Tang K."/>
        </authorList>
    </citation>
    <scope>NUCLEOTIDE SEQUENCE</scope>
    <source>
        <strain evidence="4">TK19036</strain>
    </source>
</reference>
<accession>A0AA49JJ28</accession>
<dbReference type="SUPFAM" id="SSF53955">
    <property type="entry name" value="Lysozyme-like"/>
    <property type="match status" value="1"/>
</dbReference>
<dbReference type="PANTHER" id="PTHR37423">
    <property type="entry name" value="SOLUBLE LYTIC MUREIN TRANSGLYCOSYLASE-RELATED"/>
    <property type="match status" value="1"/>
</dbReference>
<dbReference type="InterPro" id="IPR023346">
    <property type="entry name" value="Lysozyme-like_dom_sf"/>
</dbReference>
<feature type="signal peptide" evidence="2">
    <location>
        <begin position="1"/>
        <end position="24"/>
    </location>
</feature>
<dbReference type="EMBL" id="CP120682">
    <property type="protein sequence ID" value="WKN38142.1"/>
    <property type="molecule type" value="Genomic_DNA"/>
</dbReference>
<sequence>MTKLAGLFFFTLIAIIMMPSCGGAAVGADPTDTVVLYQPAYDFEYVPDASYELVEDRIACIQSDIPLTYNHRVKSFIDYFTVRDREYTRMVIRRKDIYFPIFEKSLEKYGLPKDLKYLAIVESGLKPEARSRVGAVGLWQFMPSTGRMFGLKQDWYVDERQNPEKSTDAACKYLKQLYNMFGDWELALAAYNTGPGNVRKAIRRSGYKKGFWEIYNYLPRETRSYVPQFVAIAYTLNHIDEHNLWEETPDYLVEADTVLVSQFASLKVLAEQLNVCEDDLVRLNPELRQAAVPENASNYPLRIPADMADYLAANSSTILDSAGSDVIKKQFVAQVQQTSGSTYGRTKVTYRVRQGDVLGKIAERHGVGLSEVRRWNNIRGSRIYAGQRLTLYVKSSQVAVASASSPQPIPAGKYHLVQPGDSLWEISRKYEGLTVAKIKQLNNLSNNSIKPGQKLIIGR</sequence>
<dbReference type="Pfam" id="PF01476">
    <property type="entry name" value="LysM"/>
    <property type="match status" value="2"/>
</dbReference>
<comment type="similarity">
    <text evidence="1">Belongs to the transglycosylase Slt family.</text>
</comment>
<dbReference type="Pfam" id="PF01464">
    <property type="entry name" value="SLT"/>
    <property type="match status" value="1"/>
</dbReference>
<organism evidence="4">
    <name type="scientific">Roseihalotalea indica</name>
    <dbReference type="NCBI Taxonomy" id="2867963"/>
    <lineage>
        <taxon>Bacteria</taxon>
        <taxon>Pseudomonadati</taxon>
        <taxon>Bacteroidota</taxon>
        <taxon>Cytophagia</taxon>
        <taxon>Cytophagales</taxon>
        <taxon>Catalimonadaceae</taxon>
        <taxon>Roseihalotalea</taxon>
    </lineage>
</organism>
<feature type="domain" description="LysM" evidence="3">
    <location>
        <begin position="413"/>
        <end position="457"/>
    </location>
</feature>
<dbReference type="CDD" id="cd16894">
    <property type="entry name" value="MltD-like"/>
    <property type="match status" value="1"/>
</dbReference>
<gene>
    <name evidence="4" type="ORF">K4G66_05435</name>
</gene>
<dbReference type="InterPro" id="IPR036779">
    <property type="entry name" value="LysM_dom_sf"/>
</dbReference>
<dbReference type="GO" id="GO:0016020">
    <property type="term" value="C:membrane"/>
    <property type="evidence" value="ECO:0007669"/>
    <property type="project" value="InterPro"/>
</dbReference>
<dbReference type="PROSITE" id="PS51782">
    <property type="entry name" value="LYSM"/>
    <property type="match status" value="2"/>
</dbReference>
<dbReference type="InterPro" id="IPR000189">
    <property type="entry name" value="Transglyc_AS"/>
</dbReference>
<evidence type="ECO:0000313" key="4">
    <source>
        <dbReference type="EMBL" id="WKN38142.1"/>
    </source>
</evidence>
<dbReference type="SMART" id="SM00257">
    <property type="entry name" value="LysM"/>
    <property type="match status" value="2"/>
</dbReference>
<dbReference type="PANTHER" id="PTHR37423:SF2">
    <property type="entry name" value="MEMBRANE-BOUND LYTIC MUREIN TRANSGLYCOSYLASE C"/>
    <property type="match status" value="1"/>
</dbReference>
<dbReference type="SUPFAM" id="SSF54106">
    <property type="entry name" value="LysM domain"/>
    <property type="match status" value="2"/>
</dbReference>
<evidence type="ECO:0000256" key="1">
    <source>
        <dbReference type="ARBA" id="ARBA00007734"/>
    </source>
</evidence>
<dbReference type="AlphaFoldDB" id="A0AA49JJ28"/>